<evidence type="ECO:0000256" key="8">
    <source>
        <dbReference type="RuleBase" id="RU003684"/>
    </source>
</evidence>
<dbReference type="SUPFAM" id="SSF52768">
    <property type="entry name" value="Arginase/deacetylase"/>
    <property type="match status" value="1"/>
</dbReference>
<keyword evidence="10" id="KW-1185">Reference proteome</keyword>
<dbReference type="PRINTS" id="PR00116">
    <property type="entry name" value="ARGINASE"/>
</dbReference>
<dbReference type="InterPro" id="IPR005923">
    <property type="entry name" value="HutG"/>
</dbReference>
<dbReference type="Pfam" id="PF00491">
    <property type="entry name" value="Arginase"/>
    <property type="match status" value="1"/>
</dbReference>
<evidence type="ECO:0000256" key="3">
    <source>
        <dbReference type="ARBA" id="ARBA00022808"/>
    </source>
</evidence>
<proteinExistence type="inferred from homology"/>
<dbReference type="EC" id="3.5.3.8" evidence="5"/>
<dbReference type="PROSITE" id="PS51409">
    <property type="entry name" value="ARGINASE_2"/>
    <property type="match status" value="1"/>
</dbReference>
<reference evidence="10" key="1">
    <citation type="journal article" date="2019" name="Int. J. Syst. Evol. Microbiol.">
        <title>The Global Catalogue of Microorganisms (GCM) 10K type strain sequencing project: providing services to taxonomists for standard genome sequencing and annotation.</title>
        <authorList>
            <consortium name="The Broad Institute Genomics Platform"/>
            <consortium name="The Broad Institute Genome Sequencing Center for Infectious Disease"/>
            <person name="Wu L."/>
            <person name="Ma J."/>
        </authorList>
    </citation>
    <scope>NUCLEOTIDE SEQUENCE [LARGE SCALE GENOMIC DNA]</scope>
    <source>
        <strain evidence="10">CGMCC 1.14993</strain>
    </source>
</reference>
<sequence length="318" mass="34801">MSLSHLKKSGDAVFVDSSVTKANEIVTAWDGKDASNFSLIGVPLSKTSISHSGASFAPASIRKMLSSYSTYHIEDGIDLKTLRVTDFGDITMHVTDFEESRNRIKSTIAELLNQFKDTMPIILGGDHGISFPSIAAFTEARGKIGVIQFDAHHDLRNINDGGRSNGTPFRSLIDEGILNGEHLIQIGLRNFSNSAPYTEFGINHGVTIYTMRDVRELGIQKIIIDSLNRLSQEVDAIYISLDMDVLDQAFAPGCPAIGPGGMDSQTLIDGICYLASHPKVCGMDIVELDPTIDFRDMTSRIAAHVILNFLVEKVKLNR</sequence>
<feature type="binding site" evidence="6">
    <location>
        <position position="154"/>
    </location>
    <ligand>
        <name>Mn(2+)</name>
        <dbReference type="ChEBI" id="CHEBI:29035"/>
        <label>1</label>
    </ligand>
</feature>
<comment type="cofactor">
    <cofactor evidence="6">
        <name>Mn(2+)</name>
        <dbReference type="ChEBI" id="CHEBI:29035"/>
    </cofactor>
    <text evidence="6">Binds 2 manganese ions per subunit.</text>
</comment>
<dbReference type="GO" id="GO:0033389">
    <property type="term" value="P:putrescine biosynthetic process from arginine, via agmatine"/>
    <property type="evidence" value="ECO:0007669"/>
    <property type="project" value="TreeGrafter"/>
</dbReference>
<feature type="binding site" evidence="6">
    <location>
        <position position="152"/>
    </location>
    <ligand>
        <name>Mn(2+)</name>
        <dbReference type="ChEBI" id="CHEBI:29035"/>
        <label>1</label>
    </ligand>
</feature>
<evidence type="ECO:0000256" key="6">
    <source>
        <dbReference type="PIRSR" id="PIRSR036979-1"/>
    </source>
</evidence>
<comment type="similarity">
    <text evidence="7 8">Belongs to the arginase family.</text>
</comment>
<evidence type="ECO:0000313" key="9">
    <source>
        <dbReference type="EMBL" id="GGI13349.1"/>
    </source>
</evidence>
<protein>
    <recommendedName>
        <fullName evidence="5">Formimidoylglutamase</fullName>
        <ecNumber evidence="5">3.5.3.8</ecNumber>
    </recommendedName>
</protein>
<dbReference type="EMBL" id="BMHB01000001">
    <property type="protein sequence ID" value="GGI13349.1"/>
    <property type="molecule type" value="Genomic_DNA"/>
</dbReference>
<dbReference type="InterPro" id="IPR023696">
    <property type="entry name" value="Ureohydrolase_dom_sf"/>
</dbReference>
<dbReference type="GO" id="GO:0050415">
    <property type="term" value="F:formimidoylglutamase activity"/>
    <property type="evidence" value="ECO:0007669"/>
    <property type="project" value="UniProtKB-UniRule"/>
</dbReference>
<keyword evidence="4 6" id="KW-0464">Manganese</keyword>
<dbReference type="InterPro" id="IPR006035">
    <property type="entry name" value="Ureohydrolase"/>
</dbReference>
<dbReference type="RefSeq" id="WP_087998138.1">
    <property type="nucleotide sequence ID" value="NZ_BMHB01000001.1"/>
</dbReference>
<feature type="binding site" evidence="6">
    <location>
        <position position="150"/>
    </location>
    <ligand>
        <name>Mn(2+)</name>
        <dbReference type="ChEBI" id="CHEBI:29035"/>
        <label>1</label>
    </ligand>
</feature>
<dbReference type="GO" id="GO:0019556">
    <property type="term" value="P:L-histidine catabolic process to glutamate and formamide"/>
    <property type="evidence" value="ECO:0007669"/>
    <property type="project" value="UniProtKB-UniRule"/>
</dbReference>
<evidence type="ECO:0000256" key="7">
    <source>
        <dbReference type="PROSITE-ProRule" id="PRU00742"/>
    </source>
</evidence>
<feature type="binding site" evidence="6">
    <location>
        <position position="244"/>
    </location>
    <ligand>
        <name>Mn(2+)</name>
        <dbReference type="ChEBI" id="CHEBI:29035"/>
        <label>1</label>
    </ligand>
</feature>
<feature type="binding site" evidence="6">
    <location>
        <position position="242"/>
    </location>
    <ligand>
        <name>Mn(2+)</name>
        <dbReference type="ChEBI" id="CHEBI:29035"/>
        <label>1</label>
    </ligand>
</feature>
<dbReference type="OrthoDB" id="9788689at2"/>
<evidence type="ECO:0000256" key="5">
    <source>
        <dbReference type="NCBIfam" id="TIGR01227"/>
    </source>
</evidence>
<keyword evidence="1 6" id="KW-0479">Metal-binding</keyword>
<accession>A0A8J3AGC3</accession>
<organism evidence="9 10">
    <name type="scientific">Gottfriedia solisilvae</name>
    <dbReference type="NCBI Taxonomy" id="1516104"/>
    <lineage>
        <taxon>Bacteria</taxon>
        <taxon>Bacillati</taxon>
        <taxon>Bacillota</taxon>
        <taxon>Bacilli</taxon>
        <taxon>Bacillales</taxon>
        <taxon>Bacillaceae</taxon>
        <taxon>Gottfriedia</taxon>
    </lineage>
</organism>
<dbReference type="Proteomes" id="UP000626244">
    <property type="component" value="Unassembled WGS sequence"/>
</dbReference>
<dbReference type="GO" id="GO:0008783">
    <property type="term" value="F:agmatinase activity"/>
    <property type="evidence" value="ECO:0007669"/>
    <property type="project" value="TreeGrafter"/>
</dbReference>
<evidence type="ECO:0000256" key="1">
    <source>
        <dbReference type="ARBA" id="ARBA00022723"/>
    </source>
</evidence>
<dbReference type="NCBIfam" id="TIGR01227">
    <property type="entry name" value="hutG"/>
    <property type="match status" value="1"/>
</dbReference>
<dbReference type="InterPro" id="IPR020855">
    <property type="entry name" value="Ureohydrolase_Mn_BS"/>
</dbReference>
<evidence type="ECO:0000313" key="10">
    <source>
        <dbReference type="Proteomes" id="UP000626244"/>
    </source>
</evidence>
<dbReference type="PROSITE" id="PS01053">
    <property type="entry name" value="ARGINASE_1"/>
    <property type="match status" value="1"/>
</dbReference>
<dbReference type="GO" id="GO:0046872">
    <property type="term" value="F:metal ion binding"/>
    <property type="evidence" value="ECO:0007669"/>
    <property type="project" value="UniProtKB-KW"/>
</dbReference>
<dbReference type="CDD" id="cd09990">
    <property type="entry name" value="Agmatinase-like"/>
    <property type="match status" value="1"/>
</dbReference>
<comment type="caution">
    <text evidence="9">The sequence shown here is derived from an EMBL/GenBank/DDBJ whole genome shotgun (WGS) entry which is preliminary data.</text>
</comment>
<keyword evidence="3" id="KW-0369">Histidine metabolism</keyword>
<dbReference type="AlphaFoldDB" id="A0A8J3AGC3"/>
<keyword evidence="2 8" id="KW-0378">Hydrolase</keyword>
<evidence type="ECO:0000256" key="4">
    <source>
        <dbReference type="ARBA" id="ARBA00023211"/>
    </source>
</evidence>
<evidence type="ECO:0000256" key="2">
    <source>
        <dbReference type="ARBA" id="ARBA00022801"/>
    </source>
</evidence>
<dbReference type="PANTHER" id="PTHR11358:SF35">
    <property type="entry name" value="FORMIMIDOYLGLUTAMASE"/>
    <property type="match status" value="1"/>
</dbReference>
<dbReference type="PANTHER" id="PTHR11358">
    <property type="entry name" value="ARGINASE/AGMATINASE"/>
    <property type="match status" value="1"/>
</dbReference>
<gene>
    <name evidence="9" type="primary">hutG</name>
    <name evidence="9" type="ORF">GCM10007380_17470</name>
</gene>
<name>A0A8J3AGC3_9BACI</name>
<dbReference type="Gene3D" id="3.40.800.10">
    <property type="entry name" value="Ureohydrolase domain"/>
    <property type="match status" value="1"/>
</dbReference>
<dbReference type="PIRSF" id="PIRSF036979">
    <property type="entry name" value="Arginase"/>
    <property type="match status" value="1"/>
</dbReference>
<feature type="binding site" evidence="6">
    <location>
        <position position="127"/>
    </location>
    <ligand>
        <name>Mn(2+)</name>
        <dbReference type="ChEBI" id="CHEBI:29035"/>
        <label>1</label>
    </ligand>
</feature>